<evidence type="ECO:0000256" key="1">
    <source>
        <dbReference type="ARBA" id="ARBA00004370"/>
    </source>
</evidence>
<feature type="transmembrane region" description="Helical" evidence="6">
    <location>
        <begin position="30"/>
        <end position="50"/>
    </location>
</feature>
<evidence type="ECO:0000313" key="8">
    <source>
        <dbReference type="Proteomes" id="UP000789706"/>
    </source>
</evidence>
<keyword evidence="3 6" id="KW-0812">Transmembrane</keyword>
<evidence type="ECO:0000256" key="2">
    <source>
        <dbReference type="ARBA" id="ARBA00007590"/>
    </source>
</evidence>
<keyword evidence="4 6" id="KW-1133">Transmembrane helix</keyword>
<feature type="transmembrane region" description="Helical" evidence="6">
    <location>
        <begin position="6"/>
        <end position="23"/>
    </location>
</feature>
<name>A0A9N8YSD0_9GLOM</name>
<comment type="caution">
    <text evidence="7">The sequence shown here is derived from an EMBL/GenBank/DDBJ whole genome shotgun (WGS) entry which is preliminary data.</text>
</comment>
<organism evidence="7 8">
    <name type="scientific">Diversispora eburnea</name>
    <dbReference type="NCBI Taxonomy" id="1213867"/>
    <lineage>
        <taxon>Eukaryota</taxon>
        <taxon>Fungi</taxon>
        <taxon>Fungi incertae sedis</taxon>
        <taxon>Mucoromycota</taxon>
        <taxon>Glomeromycotina</taxon>
        <taxon>Glomeromycetes</taxon>
        <taxon>Diversisporales</taxon>
        <taxon>Diversisporaceae</taxon>
        <taxon>Diversispora</taxon>
    </lineage>
</organism>
<dbReference type="EMBL" id="CAJVPK010000084">
    <property type="protein sequence ID" value="CAG8445269.1"/>
    <property type="molecule type" value="Genomic_DNA"/>
</dbReference>
<reference evidence="7" key="1">
    <citation type="submission" date="2021-06" db="EMBL/GenBank/DDBJ databases">
        <authorList>
            <person name="Kallberg Y."/>
            <person name="Tangrot J."/>
            <person name="Rosling A."/>
        </authorList>
    </citation>
    <scope>NUCLEOTIDE SEQUENCE</scope>
    <source>
        <strain evidence="7">AZ414A</strain>
    </source>
</reference>
<dbReference type="InterPro" id="IPR005349">
    <property type="entry name" value="TMEM14"/>
</dbReference>
<dbReference type="GO" id="GO:0016020">
    <property type="term" value="C:membrane"/>
    <property type="evidence" value="ECO:0007669"/>
    <property type="project" value="UniProtKB-SubCell"/>
</dbReference>
<proteinExistence type="inferred from homology"/>
<evidence type="ECO:0000256" key="5">
    <source>
        <dbReference type="ARBA" id="ARBA00023136"/>
    </source>
</evidence>
<dbReference type="InterPro" id="IPR044890">
    <property type="entry name" value="TMEM14_sf"/>
</dbReference>
<evidence type="ECO:0000256" key="4">
    <source>
        <dbReference type="ARBA" id="ARBA00022989"/>
    </source>
</evidence>
<evidence type="ECO:0000256" key="6">
    <source>
        <dbReference type="SAM" id="Phobius"/>
    </source>
</evidence>
<dbReference type="Pfam" id="PF03647">
    <property type="entry name" value="Tmemb_14"/>
    <property type="match status" value="1"/>
</dbReference>
<sequence length="82" mass="8747">MAYRPSYTMGAICAVGGVVGYVTKRSVPSLIAGLGIGALYVLGGMIPRTIKRGTPIPLSLSILSVGMGTYYTKKIYDQRFND</sequence>
<keyword evidence="5 6" id="KW-0472">Membrane</keyword>
<evidence type="ECO:0000256" key="3">
    <source>
        <dbReference type="ARBA" id="ARBA00022692"/>
    </source>
</evidence>
<comment type="similarity">
    <text evidence="2">Belongs to the TMEM14 family.</text>
</comment>
<comment type="subcellular location">
    <subcellularLocation>
        <location evidence="1">Membrane</location>
    </subcellularLocation>
</comment>
<accession>A0A9N8YSD0</accession>
<gene>
    <name evidence="7" type="ORF">DEBURN_LOCUS1751</name>
</gene>
<evidence type="ECO:0000313" key="7">
    <source>
        <dbReference type="EMBL" id="CAG8445269.1"/>
    </source>
</evidence>
<dbReference type="Proteomes" id="UP000789706">
    <property type="component" value="Unassembled WGS sequence"/>
</dbReference>
<keyword evidence="8" id="KW-1185">Reference proteome</keyword>
<feature type="transmembrane region" description="Helical" evidence="6">
    <location>
        <begin position="56"/>
        <end position="72"/>
    </location>
</feature>
<protein>
    <submittedName>
        <fullName evidence="7">4967_t:CDS:1</fullName>
    </submittedName>
</protein>
<dbReference type="OrthoDB" id="5620at2759"/>
<dbReference type="AlphaFoldDB" id="A0A9N8YSD0"/>
<dbReference type="Gene3D" id="1.10.10.1740">
    <property type="entry name" value="Transmembrane protein 14-like"/>
    <property type="match status" value="1"/>
</dbReference>